<feature type="transmembrane region" description="Helical" evidence="7">
    <location>
        <begin position="12"/>
        <end position="32"/>
    </location>
</feature>
<feature type="transmembrane region" description="Helical" evidence="7">
    <location>
        <begin position="807"/>
        <end position="827"/>
    </location>
</feature>
<evidence type="ECO:0000256" key="7">
    <source>
        <dbReference type="SAM" id="Phobius"/>
    </source>
</evidence>
<feature type="transmembrane region" description="Helical" evidence="7">
    <location>
        <begin position="783"/>
        <end position="801"/>
    </location>
</feature>
<keyword evidence="4 7" id="KW-1133">Transmembrane helix</keyword>
<feature type="transmembrane region" description="Helical" evidence="7">
    <location>
        <begin position="388"/>
        <end position="417"/>
    </location>
</feature>
<organism evidence="9 10">
    <name type="scientific">Panagrellus redivivus</name>
    <name type="common">Microworm</name>
    <dbReference type="NCBI Taxonomy" id="6233"/>
    <lineage>
        <taxon>Eukaryota</taxon>
        <taxon>Metazoa</taxon>
        <taxon>Ecdysozoa</taxon>
        <taxon>Nematoda</taxon>
        <taxon>Chromadorea</taxon>
        <taxon>Rhabditida</taxon>
        <taxon>Tylenchina</taxon>
        <taxon>Panagrolaimomorpha</taxon>
        <taxon>Panagrolaimoidea</taxon>
        <taxon>Panagrolaimidae</taxon>
        <taxon>Panagrellus</taxon>
    </lineage>
</organism>
<keyword evidence="5 7" id="KW-0472">Membrane</keyword>
<evidence type="ECO:0000256" key="6">
    <source>
        <dbReference type="ARBA" id="ARBA00023180"/>
    </source>
</evidence>
<dbReference type="InterPro" id="IPR048634">
    <property type="entry name" value="SecD_SecF_C"/>
</dbReference>
<keyword evidence="9" id="KW-1185">Reference proteome</keyword>
<dbReference type="PROSITE" id="PS50156">
    <property type="entry name" value="SSD"/>
    <property type="match status" value="1"/>
</dbReference>
<dbReference type="GO" id="GO:0030659">
    <property type="term" value="C:cytoplasmic vesicle membrane"/>
    <property type="evidence" value="ECO:0007669"/>
    <property type="project" value="TreeGrafter"/>
</dbReference>
<comment type="similarity">
    <text evidence="2">Belongs to the patched family.</text>
</comment>
<comment type="subcellular location">
    <subcellularLocation>
        <location evidence="1">Membrane</location>
        <topology evidence="1">Multi-pass membrane protein</topology>
    </subcellularLocation>
</comment>
<dbReference type="PANTHER" id="PTHR10796:SF94">
    <property type="entry name" value="SSD DOMAIN-CONTAINING PROTEIN"/>
    <property type="match status" value="1"/>
</dbReference>
<evidence type="ECO:0000256" key="5">
    <source>
        <dbReference type="ARBA" id="ARBA00023136"/>
    </source>
</evidence>
<protein>
    <submittedName>
        <fullName evidence="10">SSD domain-containing protein</fullName>
    </submittedName>
</protein>
<keyword evidence="3 7" id="KW-0812">Transmembrane</keyword>
<evidence type="ECO:0000256" key="3">
    <source>
        <dbReference type="ARBA" id="ARBA00022692"/>
    </source>
</evidence>
<sequence>MHRLGRAIGQYPWFILVGTFLILGPLCSVFLFKPIVVDTDVRRGFAPTNGRSAREFQRFGAHYNVSIDDIELLVVFLESKDDGKSPMPLTDNLISEIERLDEFVYNTSVYQPDGTLVSVSDTLSSRGAINFLFEAFKTGYLLQGFNIDSGSTASPDINMAYPVSTVYGHSFNIGPHFFGVESYSPEEAKHQKTSIKSVTAVALWYMINSRSNIPESTLAELELVLFEHSKANNFSKLFNFHMYGDQVANSEMTRGSRNTVKLLIVGMTLMVGFMVFAMWDLPWDIKIILIPAAILSPMLSALSTFAILTWLGIAYNSIMSICPFLVLGIGVDDAFLILHCYRRHKSLSLKPVERMATVIGEVGPSVVITSVTNCLAFGVGILAPSPQLSAFCICTTIAVFTDFILEFTVFATSLALIARTKEREIPPEQPPVDKKLSSGWVRYSRFLVSPLGRVVTVILLVLLYVLSYFGARQMDATFEPQKTFPSDSYLQYSIRGVNKVYVQYAPLTFIVNKPPKIDDPVELAEFFQFVDELEAQPESYSGNWTQLWLNQYLDWDEQRHNRELEHVIGSNTTDIEYVPSYQHVPEFLTDRMMANKGVVHFHHENGQVVIDNFVFILVCHGERNWHDRAFFIDKIRAIIDRYQQFEASVFDYDATIFDLIITVKSEMLKAVVITLACMAVVCFVIIPSLLHTGVATLSIVSISFCLLGGLGWWGQEMDPVTMINVLMAIGYSVDFCAHVVYHYYKYRDHAFEDYPASEWPALRLATILSAVGRPTMEAAGSTLFCMLPLFFINVYVVMSFAKTVVCVSLLGILHGMFVIPVFLSVPVPECIRPKAKSTDVCAPKHSLATSAIEPDETAAML</sequence>
<dbReference type="AlphaFoldDB" id="A0A7E4UPX2"/>
<feature type="transmembrane region" description="Helical" evidence="7">
    <location>
        <begin position="362"/>
        <end position="382"/>
    </location>
</feature>
<feature type="transmembrane region" description="Helical" evidence="7">
    <location>
        <begin position="720"/>
        <end position="741"/>
    </location>
</feature>
<evidence type="ECO:0000256" key="1">
    <source>
        <dbReference type="ARBA" id="ARBA00004141"/>
    </source>
</evidence>
<feature type="transmembrane region" description="Helical" evidence="7">
    <location>
        <begin position="318"/>
        <end position="341"/>
    </location>
</feature>
<feature type="transmembrane region" description="Helical" evidence="7">
    <location>
        <begin position="693"/>
        <end position="714"/>
    </location>
</feature>
<evidence type="ECO:0000313" key="9">
    <source>
        <dbReference type="Proteomes" id="UP000492821"/>
    </source>
</evidence>
<feature type="transmembrane region" description="Helical" evidence="7">
    <location>
        <begin position="667"/>
        <end position="686"/>
    </location>
</feature>
<proteinExistence type="inferred from homology"/>
<dbReference type="Pfam" id="PF02355">
    <property type="entry name" value="SecD_SecF_C"/>
    <property type="match status" value="1"/>
</dbReference>
<dbReference type="WBParaSite" id="Pan_g11404.t1">
    <property type="protein sequence ID" value="Pan_g11404.t1"/>
    <property type="gene ID" value="Pan_g11404"/>
</dbReference>
<dbReference type="GO" id="GO:0018996">
    <property type="term" value="P:molting cycle, collagen and cuticulin-based cuticle"/>
    <property type="evidence" value="ECO:0007669"/>
    <property type="project" value="TreeGrafter"/>
</dbReference>
<evidence type="ECO:0000256" key="4">
    <source>
        <dbReference type="ARBA" id="ARBA00022989"/>
    </source>
</evidence>
<dbReference type="PANTHER" id="PTHR10796">
    <property type="entry name" value="PATCHED-RELATED"/>
    <property type="match status" value="1"/>
</dbReference>
<feature type="domain" description="SSD" evidence="8">
    <location>
        <begin position="259"/>
        <end position="416"/>
    </location>
</feature>
<feature type="transmembrane region" description="Helical" evidence="7">
    <location>
        <begin position="262"/>
        <end position="281"/>
    </location>
</feature>
<dbReference type="Proteomes" id="UP000492821">
    <property type="component" value="Unassembled WGS sequence"/>
</dbReference>
<evidence type="ECO:0000256" key="2">
    <source>
        <dbReference type="ARBA" id="ARBA00005585"/>
    </source>
</evidence>
<dbReference type="Pfam" id="PF02460">
    <property type="entry name" value="Patched"/>
    <property type="match status" value="1"/>
</dbReference>
<feature type="transmembrane region" description="Helical" evidence="7">
    <location>
        <begin position="288"/>
        <end position="312"/>
    </location>
</feature>
<reference evidence="9" key="1">
    <citation type="journal article" date="2013" name="Genetics">
        <title>The draft genome and transcriptome of Panagrellus redivivus are shaped by the harsh demands of a free-living lifestyle.</title>
        <authorList>
            <person name="Srinivasan J."/>
            <person name="Dillman A.R."/>
            <person name="Macchietto M.G."/>
            <person name="Heikkinen L."/>
            <person name="Lakso M."/>
            <person name="Fracchia K.M."/>
            <person name="Antoshechkin I."/>
            <person name="Mortazavi A."/>
            <person name="Wong G."/>
            <person name="Sternberg P.W."/>
        </authorList>
    </citation>
    <scope>NUCLEOTIDE SEQUENCE [LARGE SCALE GENOMIC DNA]</scope>
    <source>
        <strain evidence="9">MT8872</strain>
    </source>
</reference>
<accession>A0A7E4UPX2</accession>
<dbReference type="Gene3D" id="1.20.1640.10">
    <property type="entry name" value="Multidrug efflux transporter AcrB transmembrane domain"/>
    <property type="match status" value="2"/>
</dbReference>
<keyword evidence="6" id="KW-0325">Glycoprotein</keyword>
<dbReference type="InterPro" id="IPR003392">
    <property type="entry name" value="PTHD_SSD"/>
</dbReference>
<dbReference type="SUPFAM" id="SSF82866">
    <property type="entry name" value="Multidrug efflux transporter AcrB transmembrane domain"/>
    <property type="match status" value="2"/>
</dbReference>
<dbReference type="InterPro" id="IPR051697">
    <property type="entry name" value="Patched_domain-protein"/>
</dbReference>
<evidence type="ECO:0000313" key="10">
    <source>
        <dbReference type="WBParaSite" id="Pan_g11404.t1"/>
    </source>
</evidence>
<reference evidence="10" key="2">
    <citation type="submission" date="2020-10" db="UniProtKB">
        <authorList>
            <consortium name="WormBaseParasite"/>
        </authorList>
    </citation>
    <scope>IDENTIFICATION</scope>
</reference>
<evidence type="ECO:0000259" key="8">
    <source>
        <dbReference type="PROSITE" id="PS50156"/>
    </source>
</evidence>
<name>A0A7E4UPX2_PANRE</name>
<feature type="transmembrane region" description="Helical" evidence="7">
    <location>
        <begin position="451"/>
        <end position="471"/>
    </location>
</feature>
<dbReference type="GO" id="GO:0005886">
    <property type="term" value="C:plasma membrane"/>
    <property type="evidence" value="ECO:0007669"/>
    <property type="project" value="TreeGrafter"/>
</dbReference>
<dbReference type="GO" id="GO:0006897">
    <property type="term" value="P:endocytosis"/>
    <property type="evidence" value="ECO:0007669"/>
    <property type="project" value="TreeGrafter"/>
</dbReference>
<dbReference type="InterPro" id="IPR000731">
    <property type="entry name" value="SSD"/>
</dbReference>